<evidence type="ECO:0000313" key="6">
    <source>
        <dbReference type="Proteomes" id="UP001385951"/>
    </source>
</evidence>
<name>A0AAW0GCS6_9APHY</name>
<comment type="caution">
    <text evidence="5">The sequence shown here is derived from an EMBL/GenBank/DDBJ whole genome shotgun (WGS) entry which is preliminary data.</text>
</comment>
<feature type="domain" description="RING-type" evidence="3">
    <location>
        <begin position="133"/>
        <end position="195"/>
    </location>
</feature>
<dbReference type="PROSITE" id="PS50234">
    <property type="entry name" value="VWFA"/>
    <property type="match status" value="1"/>
</dbReference>
<dbReference type="PROSITE" id="PS50089">
    <property type="entry name" value="ZF_RING_2"/>
    <property type="match status" value="1"/>
</dbReference>
<dbReference type="Gene3D" id="3.40.50.410">
    <property type="entry name" value="von Willebrand factor, type A domain"/>
    <property type="match status" value="1"/>
</dbReference>
<keyword evidence="1" id="KW-0862">Zinc</keyword>
<reference evidence="5 6" key="1">
    <citation type="submission" date="2022-09" db="EMBL/GenBank/DDBJ databases">
        <authorList>
            <person name="Palmer J.M."/>
        </authorList>
    </citation>
    <scope>NUCLEOTIDE SEQUENCE [LARGE SCALE GENOMIC DNA]</scope>
    <source>
        <strain evidence="5 6">DSM 7382</strain>
    </source>
</reference>
<evidence type="ECO:0000313" key="5">
    <source>
        <dbReference type="EMBL" id="KAK7687732.1"/>
    </source>
</evidence>
<dbReference type="CDD" id="cd13246">
    <property type="entry name" value="PH_Scd1"/>
    <property type="match status" value="1"/>
</dbReference>
<dbReference type="PANTHER" id="PTHR10579:SF43">
    <property type="entry name" value="ZINC FINGER (C3HC4-TYPE RING FINGER) FAMILY PROTEIN"/>
    <property type="match status" value="1"/>
</dbReference>
<dbReference type="Gene3D" id="3.30.40.10">
    <property type="entry name" value="Zinc/RING finger domain, C3HC4 (zinc finger)"/>
    <property type="match status" value="1"/>
</dbReference>
<proteinExistence type="predicted"/>
<feature type="compositionally biased region" description="Polar residues" evidence="2">
    <location>
        <begin position="327"/>
        <end position="340"/>
    </location>
</feature>
<dbReference type="AlphaFoldDB" id="A0AAW0GCS6"/>
<dbReference type="SMART" id="SM00184">
    <property type="entry name" value="RING"/>
    <property type="match status" value="1"/>
</dbReference>
<accession>A0AAW0GCS6</accession>
<dbReference type="GO" id="GO:0005085">
    <property type="term" value="F:guanyl-nucleotide exchange factor activity"/>
    <property type="evidence" value="ECO:0007669"/>
    <property type="project" value="InterPro"/>
</dbReference>
<dbReference type="InterPro" id="IPR036465">
    <property type="entry name" value="vWFA_dom_sf"/>
</dbReference>
<dbReference type="InterPro" id="IPR033511">
    <property type="entry name" value="Cdc24/Scd1_PH_dom"/>
</dbReference>
<evidence type="ECO:0000259" key="4">
    <source>
        <dbReference type="PROSITE" id="PS50234"/>
    </source>
</evidence>
<dbReference type="InterPro" id="IPR011993">
    <property type="entry name" value="PH-like_dom_sf"/>
</dbReference>
<feature type="domain" description="VWFA" evidence="4">
    <location>
        <begin position="675"/>
        <end position="872"/>
    </location>
</feature>
<evidence type="ECO:0000256" key="1">
    <source>
        <dbReference type="PROSITE-ProRule" id="PRU00175"/>
    </source>
</evidence>
<feature type="region of interest" description="Disordered" evidence="2">
    <location>
        <begin position="1"/>
        <end position="54"/>
    </location>
</feature>
<protein>
    <recommendedName>
        <fullName evidence="7">RING-type domain-containing protein</fullName>
    </recommendedName>
</protein>
<keyword evidence="1" id="KW-0863">Zinc-finger</keyword>
<dbReference type="InterPro" id="IPR013083">
    <property type="entry name" value="Znf_RING/FYVE/PHD"/>
</dbReference>
<dbReference type="SUPFAM" id="SSF53300">
    <property type="entry name" value="vWA-like"/>
    <property type="match status" value="1"/>
</dbReference>
<dbReference type="GO" id="GO:0008270">
    <property type="term" value="F:zinc ion binding"/>
    <property type="evidence" value="ECO:0007669"/>
    <property type="project" value="UniProtKB-KW"/>
</dbReference>
<evidence type="ECO:0008006" key="7">
    <source>
        <dbReference type="Google" id="ProtNLM"/>
    </source>
</evidence>
<evidence type="ECO:0000256" key="2">
    <source>
        <dbReference type="SAM" id="MobiDB-lite"/>
    </source>
</evidence>
<dbReference type="InterPro" id="IPR002035">
    <property type="entry name" value="VWF_A"/>
</dbReference>
<dbReference type="Proteomes" id="UP001385951">
    <property type="component" value="Unassembled WGS sequence"/>
</dbReference>
<dbReference type="Pfam" id="PF15411">
    <property type="entry name" value="PH_10"/>
    <property type="match status" value="1"/>
</dbReference>
<feature type="region of interest" description="Disordered" evidence="2">
    <location>
        <begin position="639"/>
        <end position="666"/>
    </location>
</feature>
<feature type="compositionally biased region" description="Low complexity" evidence="2">
    <location>
        <begin position="77"/>
        <end position="91"/>
    </location>
</feature>
<feature type="region of interest" description="Disordered" evidence="2">
    <location>
        <begin position="220"/>
        <end position="266"/>
    </location>
</feature>
<feature type="compositionally biased region" description="Polar residues" evidence="2">
    <location>
        <begin position="1"/>
        <end position="10"/>
    </location>
</feature>
<feature type="compositionally biased region" description="Polar residues" evidence="2">
    <location>
        <begin position="92"/>
        <end position="103"/>
    </location>
</feature>
<gene>
    <name evidence="5" type="ORF">QCA50_008949</name>
</gene>
<feature type="compositionally biased region" description="Low complexity" evidence="2">
    <location>
        <begin position="32"/>
        <end position="49"/>
    </location>
</feature>
<feature type="compositionally biased region" description="Polar residues" evidence="2">
    <location>
        <begin position="230"/>
        <end position="239"/>
    </location>
</feature>
<sequence length="1186" mass="129573">MNRVNPTNWVSKGAHKHSYQPEQDLSHPHQLPSYSSSTAPSPSPSQLHHLPPKLATAVSQSFRSVFHRQPNRVPSHSSLNSAVSKGSASSSHKQANAAQSDRFSSSLHPYATMVAAPLPVVSSHDSTDEEEECPVCLEPLSFSFRLPGEKPHIVPECGHALHEACFTAVYGPPPTSSRAGTILRKSNLGVCGVCRRPMKVGDGDGGKSNKLAALTGMGDASDTLFPGRDTPSSSRTLNGRQVPHTKPYDPNEDDPVGHHRDHHGAASIRSGLTADSQAQYIVSPSIQVRSEFSSITRSSEASQPLTCIVVVELPGKRVNTHVPGTMPMNTDNYSGRNVSVASPRPEYGRLQGHQHLPSEASHATQTTYMSPPPSHAPSHAPSVSSHERRDTHQQQQDEDSPFNAITEDLRNRIIDWKGHPLSGLGLLQMYDLLSVRRDSLVREFYVYLFREAIICVVEERKRSLGRLLSSGATSAFGDGSIGGGSQQTSNRGVLRLKGRIYIRHIKHVTDTSVSGEMSLTIDMEDERLDSFILIFKERSSLETWKAKIQSLVAVYQHQSGEASHQTQSQYDRAPDLEEFGGSQKAMRMLSGSTGTTVSTVDSLLNGGSSRSTISSHTSHGSSSIAHTRVGLHQKLSTLEEDDEMSRFSSPAPLVAPHMSAGPSNSLSPLPHPALDLILVISVPGPMATPSTASLKVRVIKTSLDFIIASLGQKDRLSLVTFEVGVGGKVRKTPFLNIGNPQSKARLHKFVAELGRRDDGTPFEDEFLARGSQDEKTDVVTAVNHGLDVVLQRKSRNPVSGMVLVSDAADTTRRAQMDLVLARAEAANIPIHSFGYGRSHDPASLWLISNHTSGTYTFVKDWYDLRDCLAGCIGGMMSIGISNMKMHIKIVDGQRFRIRKISGGPSAILSSDGRDVDVEIGEVRYGERKEMLVELELDNSDLAISQRGMASNGGRALNATDQFNQRMGLDALSISDVADLADGMMDRMIDEVPVFEVDGSFYDPAATKHVSRLAHPVLLTVTLLPNTGSRPRTPANSASDPVIVRRRMELLASDMITRALVLVSRKNYPQAQKLLSETRRILNTVLQNLSQNLPPPNAATRNRKDLLALSAVRAIQAVMQDMQLLSEALEENVELFALDQRNFGAQQAMVLRDQKSWSGRSSIERMFWTIDNSIELVTRSNDWVARE</sequence>
<dbReference type="InterPro" id="IPR051266">
    <property type="entry name" value="CLCR"/>
</dbReference>
<dbReference type="EMBL" id="JASBNA010000012">
    <property type="protein sequence ID" value="KAK7687732.1"/>
    <property type="molecule type" value="Genomic_DNA"/>
</dbReference>
<evidence type="ECO:0000259" key="3">
    <source>
        <dbReference type="PROSITE" id="PS50089"/>
    </source>
</evidence>
<feature type="region of interest" description="Disordered" evidence="2">
    <location>
        <begin position="69"/>
        <end position="103"/>
    </location>
</feature>
<dbReference type="SUPFAM" id="SSF57850">
    <property type="entry name" value="RING/U-box"/>
    <property type="match status" value="1"/>
</dbReference>
<keyword evidence="1" id="KW-0479">Metal-binding</keyword>
<dbReference type="PANTHER" id="PTHR10579">
    <property type="entry name" value="CALCIUM-ACTIVATED CHLORIDE CHANNEL REGULATOR"/>
    <property type="match status" value="1"/>
</dbReference>
<feature type="region of interest" description="Disordered" evidence="2">
    <location>
        <begin position="321"/>
        <end position="403"/>
    </location>
</feature>
<keyword evidence="6" id="KW-1185">Reference proteome</keyword>
<dbReference type="InterPro" id="IPR001841">
    <property type="entry name" value="Znf_RING"/>
</dbReference>
<organism evidence="5 6">
    <name type="scientific">Cerrena zonata</name>
    <dbReference type="NCBI Taxonomy" id="2478898"/>
    <lineage>
        <taxon>Eukaryota</taxon>
        <taxon>Fungi</taxon>
        <taxon>Dikarya</taxon>
        <taxon>Basidiomycota</taxon>
        <taxon>Agaricomycotina</taxon>
        <taxon>Agaricomycetes</taxon>
        <taxon>Polyporales</taxon>
        <taxon>Cerrenaceae</taxon>
        <taxon>Cerrena</taxon>
    </lineage>
</organism>
<dbReference type="Gene3D" id="2.30.29.30">
    <property type="entry name" value="Pleckstrin-homology domain (PH domain)/Phosphotyrosine-binding domain (PTB)"/>
    <property type="match status" value="1"/>
</dbReference>